<dbReference type="RefSeq" id="WP_129001695.1">
    <property type="nucleotide sequence ID" value="NZ_SDHZ01000001.1"/>
</dbReference>
<keyword evidence="2" id="KW-1185">Reference proteome</keyword>
<dbReference type="AlphaFoldDB" id="A0A4Q1D995"/>
<dbReference type="SUPFAM" id="SSF52540">
    <property type="entry name" value="P-loop containing nucleoside triphosphate hydrolases"/>
    <property type="match status" value="1"/>
</dbReference>
<protein>
    <submittedName>
        <fullName evidence="1">Error-prone repair protein ImuA</fullName>
    </submittedName>
</protein>
<name>A0A4Q1D995_9BACT</name>
<accession>A0A4Q1D995</accession>
<organism evidence="1 2">
    <name type="scientific">Filimonas effusa</name>
    <dbReference type="NCBI Taxonomy" id="2508721"/>
    <lineage>
        <taxon>Bacteria</taxon>
        <taxon>Pseudomonadati</taxon>
        <taxon>Bacteroidota</taxon>
        <taxon>Chitinophagia</taxon>
        <taxon>Chitinophagales</taxon>
        <taxon>Chitinophagaceae</taxon>
        <taxon>Filimonas</taxon>
    </lineage>
</organism>
<dbReference type="InterPro" id="IPR027417">
    <property type="entry name" value="P-loop_NTPase"/>
</dbReference>
<dbReference type="OrthoDB" id="836928at2"/>
<dbReference type="EMBL" id="SDHZ01000001">
    <property type="protein sequence ID" value="RXK85944.1"/>
    <property type="molecule type" value="Genomic_DNA"/>
</dbReference>
<sequence>MKAEIIARLQREILPLQGFKPAQEPAIDMGWNELNNAFPNATFPLGAVHEFLSNTSEQAAATAGFVSGITGHLMARGGACLWLTSSRNVFPPALSNFGIDPHRVIFVHPRNENECHWAMEEALKTEGLAAVIASCSNISLTASRRLQLAVEQSGNTGFLLRHQPAGLNPVATIARWRISPLATQTDYNLPGVGFPRWNVELLKIRNGKPGTWQLEWTATGFRNIPSQPQAISVQQPWWQQQKTG</sequence>
<dbReference type="Gene3D" id="3.40.50.300">
    <property type="entry name" value="P-loop containing nucleotide triphosphate hydrolases"/>
    <property type="match status" value="1"/>
</dbReference>
<dbReference type="PIRSF" id="PIRSF034285">
    <property type="entry name" value="UCP034285"/>
    <property type="match status" value="1"/>
</dbReference>
<reference evidence="1 2" key="1">
    <citation type="submission" date="2019-01" db="EMBL/GenBank/DDBJ databases">
        <title>Filimonas sp. strain TTM-71.</title>
        <authorList>
            <person name="Chen W.-M."/>
        </authorList>
    </citation>
    <scope>NUCLEOTIDE SEQUENCE [LARGE SCALE GENOMIC DNA]</scope>
    <source>
        <strain evidence="1 2">TTM-71</strain>
    </source>
</reference>
<gene>
    <name evidence="1" type="ORF">ESB13_03795</name>
</gene>
<proteinExistence type="predicted"/>
<dbReference type="Proteomes" id="UP000290545">
    <property type="component" value="Unassembled WGS sequence"/>
</dbReference>
<comment type="caution">
    <text evidence="1">The sequence shown here is derived from an EMBL/GenBank/DDBJ whole genome shotgun (WGS) entry which is preliminary data.</text>
</comment>
<dbReference type="InterPro" id="IPR017026">
    <property type="entry name" value="ImuA"/>
</dbReference>
<evidence type="ECO:0000313" key="1">
    <source>
        <dbReference type="EMBL" id="RXK85944.1"/>
    </source>
</evidence>
<evidence type="ECO:0000313" key="2">
    <source>
        <dbReference type="Proteomes" id="UP000290545"/>
    </source>
</evidence>